<evidence type="ECO:0000256" key="3">
    <source>
        <dbReference type="ARBA" id="ARBA00023242"/>
    </source>
</evidence>
<proteinExistence type="evidence at transcript level"/>
<comment type="subcellular location">
    <subcellularLocation>
        <location evidence="1">Nucleus</location>
    </subcellularLocation>
</comment>
<reference evidence="6" key="1">
    <citation type="journal article" date="2017" name="Ticks Tick Borne Dis.">
        <title>An insight into the sialome of Hyalomma excavatum.</title>
        <authorList>
            <person name="Ribeiro J.M."/>
            <person name="Slovak M."/>
            <person name="Francischetti I.M."/>
        </authorList>
    </citation>
    <scope>NUCLEOTIDE SEQUENCE</scope>
    <source>
        <strain evidence="6">Samish</strain>
        <tissue evidence="6">Salivary glands</tissue>
    </source>
</reference>
<feature type="coiled-coil region" evidence="4">
    <location>
        <begin position="190"/>
        <end position="217"/>
    </location>
</feature>
<dbReference type="InterPro" id="IPR019163">
    <property type="entry name" value="THO_Thoc5"/>
</dbReference>
<evidence type="ECO:0000256" key="4">
    <source>
        <dbReference type="SAM" id="Coils"/>
    </source>
</evidence>
<dbReference type="PANTHER" id="PTHR13375">
    <property type="entry name" value="FMS INTERACTING PROTEIN"/>
    <property type="match status" value="1"/>
</dbReference>
<protein>
    <submittedName>
        <fullName evidence="6">Putative monocyte differentiation</fullName>
    </submittedName>
</protein>
<sequence length="674" mass="76327">MSRDKKVKRSKTSNDVSSASPGPNLHMDYFQLEEEESMTRDPQDDEAVFRRMCGEIQANMKKILEMKLQRRPVADIEKLRVETSLLFLGLKKINRLDKHRLKVAKDAVNEKKQKVDNFHLQLQNLTYEVMHLQKEVTKCMEFRSRDEEIDLVPVEEFRREAPAEVLKKDLTDDDPHQLTLARLQWELVQRKELSQKLRGLESLREQFEHEIERKRECLSGIQPTLQAVLEAAQPLQADLGLPLQAHQGEHANAQYLARPLYVLYVQSAAYQHAYGDCFEVGMDGSVEESKALLETTQEKQEEDSGESDQEESNAGKRHRRLTRSGTGLSSVAKCLQKHPLTVVITLQHRGYKLQITFTYIIALHIVTVTAKVTEPHGVSSGISASPVMCPSTILDNLFGDDNGLCSPNPGNHFQLKKNGLEDFSKVVAEVGKAYRWAQRLAGLEFLHGSGASVVPSHEVGRAFVEEFAHSISARFAARVGLYEQLLSLEKGLVQVPAQLADHFPSKITSTLKQWTQVTQADVESHPSHKEMEELGLIRGDELVYQAVLRRGSAMVKALVLLRDNYPREAPLFLLVLQLREESSSRDDDAVKELERELNLHCVEQEQVQAGDQLLSCQLQQLLVSMDVLLESLCDHLDAPREFSRDKVLARTARGPGRSRPYKFLPKPGIFTQRT</sequence>
<comment type="similarity">
    <text evidence="2">Belongs to the THOC5 family.</text>
</comment>
<dbReference type="GO" id="GO:0000445">
    <property type="term" value="C:THO complex part of transcription export complex"/>
    <property type="evidence" value="ECO:0007669"/>
    <property type="project" value="TreeGrafter"/>
</dbReference>
<accession>A0A131XHG2</accession>
<evidence type="ECO:0000256" key="5">
    <source>
        <dbReference type="SAM" id="MobiDB-lite"/>
    </source>
</evidence>
<keyword evidence="3" id="KW-0539">Nucleus</keyword>
<feature type="region of interest" description="Disordered" evidence="5">
    <location>
        <begin position="294"/>
        <end position="325"/>
    </location>
</feature>
<feature type="region of interest" description="Disordered" evidence="5">
    <location>
        <begin position="1"/>
        <end position="26"/>
    </location>
</feature>
<dbReference type="GO" id="GO:0006406">
    <property type="term" value="P:mRNA export from nucleus"/>
    <property type="evidence" value="ECO:0007669"/>
    <property type="project" value="TreeGrafter"/>
</dbReference>
<dbReference type="GO" id="GO:0003729">
    <property type="term" value="F:mRNA binding"/>
    <property type="evidence" value="ECO:0007669"/>
    <property type="project" value="TreeGrafter"/>
</dbReference>
<keyword evidence="4" id="KW-0175">Coiled coil</keyword>
<dbReference type="Pfam" id="PF09766">
    <property type="entry name" value="FmiP_Thoc5"/>
    <property type="match status" value="1"/>
</dbReference>
<name>A0A131XHG2_9ACAR</name>
<dbReference type="AlphaFoldDB" id="A0A131XHG2"/>
<dbReference type="EMBL" id="GEFH01001607">
    <property type="protein sequence ID" value="JAP66974.1"/>
    <property type="molecule type" value="mRNA"/>
</dbReference>
<evidence type="ECO:0000313" key="6">
    <source>
        <dbReference type="EMBL" id="JAP66974.1"/>
    </source>
</evidence>
<evidence type="ECO:0000256" key="2">
    <source>
        <dbReference type="ARBA" id="ARBA00008044"/>
    </source>
</evidence>
<dbReference type="PANTHER" id="PTHR13375:SF3">
    <property type="entry name" value="THO COMPLEX SUBUNIT 5 HOMOLOG"/>
    <property type="match status" value="1"/>
</dbReference>
<feature type="compositionally biased region" description="Basic residues" evidence="5">
    <location>
        <begin position="1"/>
        <end position="11"/>
    </location>
</feature>
<evidence type="ECO:0000256" key="1">
    <source>
        <dbReference type="ARBA" id="ARBA00004123"/>
    </source>
</evidence>
<organism evidence="6">
    <name type="scientific">Hyalomma excavatum</name>
    <dbReference type="NCBI Taxonomy" id="257692"/>
    <lineage>
        <taxon>Eukaryota</taxon>
        <taxon>Metazoa</taxon>
        <taxon>Ecdysozoa</taxon>
        <taxon>Arthropoda</taxon>
        <taxon>Chelicerata</taxon>
        <taxon>Arachnida</taxon>
        <taxon>Acari</taxon>
        <taxon>Parasitiformes</taxon>
        <taxon>Ixodida</taxon>
        <taxon>Ixodoidea</taxon>
        <taxon>Ixodidae</taxon>
        <taxon>Hyalomminae</taxon>
        <taxon>Hyalomma</taxon>
    </lineage>
</organism>
<feature type="compositionally biased region" description="Acidic residues" evidence="5">
    <location>
        <begin position="300"/>
        <end position="311"/>
    </location>
</feature>